<sequence length="812" mass="88773">MVKRVLQNTLLQVLFHVIGRDWDDHITLRRLPCVRLHASSGLLHHITSTCSLTQAPGLCLARLNLPGTWFKLQSDQPHPFTLAYELRVKAKRGLELLELVGRDPDWLVASEIRHGGKESVAIATVSQNTVRSTVPAPQEVLHVSLKVGNVTGETVTRRLVWHIEPTTQEGHRLEPERLVVQLAVTSSSLQAIIPVPMDDELVNTAVLTGRTVAVPLRIVTVSAKGPREGESLQDVTARASCQSFQPDVIQVSKLCDYLYVSGREERGGVTQIGFSYGPLTSNLSIKVWWPDLPLQVHLLPSQLSPIKAWLAPSLSHARSVEQNMNRWKSGCFKRISQNAEVRILTQFILKDVNAEDEWTTMFGRNWLVDVSDLLVREVKARDPDVAQVHDGNLVVGLSPGNTSIQVLSPLSGKVLGASPLTVLSIPVVPVQLRLLPIGKIYLDIDPTSGGNSTFVATVTADTIYVSQDGILAIWIEFSDGSTSPLHSFSPSSYILSASSSDPSVIITRSGSGIFPTSLHAVDNGSAYVEVKLWRPTSCEAHPTDGVVITAGKVKVSARLVRLSTTQEATELSKTRNPTTQQTIISETSLLEVPGIQGDGNLTEVIPDSLDHRDVGFEHIQPARDSWEEHPTHFSEQEIVPSSKPSLSPSNLELGLYASLAVLCLAILAFLLNCTVMLVRRRQKYQDNGDTTITRQDSFTAMVQNSTEPSSPGANSQWLHANPCLSRILSGSLAQEPDTEHSSISPGCTGQPRPSPTSCRKQVQFTTFGGDTSSVKVTEVMGNNPVDLKNELEFVKRDPRTLEFSGCDVMLDE</sequence>
<evidence type="ECO:0000259" key="9">
    <source>
        <dbReference type="Pfam" id="PF16070"/>
    </source>
</evidence>
<dbReference type="InterPro" id="IPR055421">
    <property type="entry name" value="TMEM132_3rd"/>
</dbReference>
<evidence type="ECO:0000256" key="1">
    <source>
        <dbReference type="ARBA" id="ARBA00004479"/>
    </source>
</evidence>
<evidence type="ECO:0000256" key="7">
    <source>
        <dbReference type="SAM" id="Phobius"/>
    </source>
</evidence>
<dbReference type="PANTHER" id="PTHR13388">
    <property type="entry name" value="DETONATOR, ISOFORM E"/>
    <property type="match status" value="1"/>
</dbReference>
<keyword evidence="3 7" id="KW-0812">Transmembrane</keyword>
<evidence type="ECO:0000256" key="5">
    <source>
        <dbReference type="ARBA" id="ARBA00023136"/>
    </source>
</evidence>
<dbReference type="Ensembl" id="ENSEBUT00000008791.1">
    <property type="protein sequence ID" value="ENSEBUP00000008294.1"/>
    <property type="gene ID" value="ENSEBUG00000005371.1"/>
</dbReference>
<evidence type="ECO:0000313" key="14">
    <source>
        <dbReference type="Ensembl" id="ENSEBUP00000008294.1"/>
    </source>
</evidence>
<dbReference type="GeneTree" id="ENSGT00940000158479"/>
<protein>
    <recommendedName>
        <fullName evidence="16">Transmembrane protein 132D</fullName>
    </recommendedName>
</protein>
<evidence type="ECO:0000256" key="2">
    <source>
        <dbReference type="ARBA" id="ARBA00006166"/>
    </source>
</evidence>
<feature type="domain" description="Transmembrane protein TMEM132 C-terminal" evidence="8">
    <location>
        <begin position="628"/>
        <end position="685"/>
    </location>
</feature>
<dbReference type="Pfam" id="PF23039">
    <property type="entry name" value="TMEM132_3rd"/>
    <property type="match status" value="1"/>
</dbReference>
<reference evidence="14" key="1">
    <citation type="submission" date="2025-08" db="UniProtKB">
        <authorList>
            <consortium name="Ensembl"/>
        </authorList>
    </citation>
    <scope>IDENTIFICATION</scope>
</reference>
<dbReference type="Pfam" id="PF23486">
    <property type="entry name" value="Ig_TMEM132_5th"/>
    <property type="match status" value="1"/>
</dbReference>
<dbReference type="InterPro" id="IPR031436">
    <property type="entry name" value="TMEM132_C"/>
</dbReference>
<dbReference type="InterPro" id="IPR031437">
    <property type="entry name" value="Ig_TMEM132_4th"/>
</dbReference>
<feature type="transmembrane region" description="Helical" evidence="7">
    <location>
        <begin position="653"/>
        <end position="678"/>
    </location>
</feature>
<accession>A0A8C4Q0S9</accession>
<dbReference type="Proteomes" id="UP000694388">
    <property type="component" value="Unplaced"/>
</dbReference>
<feature type="domain" description="Transmembrane protein TMEM132 cohesin-like" evidence="10">
    <location>
        <begin position="84"/>
        <end position="185"/>
    </location>
</feature>
<evidence type="ECO:0000313" key="15">
    <source>
        <dbReference type="Proteomes" id="UP000694388"/>
    </source>
</evidence>
<dbReference type="InterPro" id="IPR055424">
    <property type="entry name" value="Ig_TMEM132_6th"/>
</dbReference>
<reference evidence="14" key="2">
    <citation type="submission" date="2025-09" db="UniProtKB">
        <authorList>
            <consortium name="Ensembl"/>
        </authorList>
    </citation>
    <scope>IDENTIFICATION</scope>
</reference>
<organism evidence="14 15">
    <name type="scientific">Eptatretus burgeri</name>
    <name type="common">Inshore hagfish</name>
    <dbReference type="NCBI Taxonomy" id="7764"/>
    <lineage>
        <taxon>Eukaryota</taxon>
        <taxon>Metazoa</taxon>
        <taxon>Chordata</taxon>
        <taxon>Craniata</taxon>
        <taxon>Vertebrata</taxon>
        <taxon>Cyclostomata</taxon>
        <taxon>Myxini</taxon>
        <taxon>Myxiniformes</taxon>
        <taxon>Myxinidae</taxon>
        <taxon>Eptatretinae</taxon>
        <taxon>Eptatretus</taxon>
    </lineage>
</organism>
<feature type="domain" description="Transmembrane protein TMEM132 sixth" evidence="13">
    <location>
        <begin position="431"/>
        <end position="539"/>
    </location>
</feature>
<dbReference type="Pfam" id="PF23487">
    <property type="entry name" value="Ig_TMEM132_6th"/>
    <property type="match status" value="1"/>
</dbReference>
<dbReference type="InterPro" id="IPR055423">
    <property type="entry name" value="Ig_TMEM132_5th"/>
</dbReference>
<dbReference type="InterPro" id="IPR055422">
    <property type="entry name" value="Ig_TMEM132_2nd"/>
</dbReference>
<dbReference type="Pfam" id="PF15706">
    <property type="entry name" value="TMEM132_C"/>
    <property type="match status" value="1"/>
</dbReference>
<dbReference type="PANTHER" id="PTHR13388:SF11">
    <property type="entry name" value="DETONATOR, ISOFORM E"/>
    <property type="match status" value="1"/>
</dbReference>
<evidence type="ECO:0000256" key="6">
    <source>
        <dbReference type="SAM" id="MobiDB-lite"/>
    </source>
</evidence>
<comment type="subcellular location">
    <subcellularLocation>
        <location evidence="1">Membrane</location>
        <topology evidence="1">Single-pass type I membrane protein</topology>
    </subcellularLocation>
</comment>
<evidence type="ECO:0000259" key="8">
    <source>
        <dbReference type="Pfam" id="PF15706"/>
    </source>
</evidence>
<evidence type="ECO:0000256" key="3">
    <source>
        <dbReference type="ARBA" id="ARBA00022692"/>
    </source>
</evidence>
<feature type="domain" description="Transmembrane protein family 132 fourth" evidence="9">
    <location>
        <begin position="191"/>
        <end position="292"/>
    </location>
</feature>
<keyword evidence="4 7" id="KW-1133">Transmembrane helix</keyword>
<evidence type="ECO:0000256" key="4">
    <source>
        <dbReference type="ARBA" id="ARBA00022989"/>
    </source>
</evidence>
<feature type="domain" description="Transmembrane protein TMEM132 fifth" evidence="12">
    <location>
        <begin position="296"/>
        <end position="424"/>
    </location>
</feature>
<dbReference type="InterPro" id="IPR026307">
    <property type="entry name" value="TMEM132"/>
</dbReference>
<proteinExistence type="inferred from homology"/>
<dbReference type="Pfam" id="PF23481">
    <property type="entry name" value="Ig_TMEM132_2nd"/>
    <property type="match status" value="1"/>
</dbReference>
<dbReference type="Pfam" id="PF16070">
    <property type="entry name" value="Ig_TMEM132_4th"/>
    <property type="match status" value="1"/>
</dbReference>
<name>A0A8C4Q0S9_EPTBU</name>
<feature type="region of interest" description="Disordered" evidence="6">
    <location>
        <begin position="734"/>
        <end position="759"/>
    </location>
</feature>
<evidence type="ECO:0000259" key="11">
    <source>
        <dbReference type="Pfam" id="PF23481"/>
    </source>
</evidence>
<feature type="domain" description="Transmembrane protein TMEM132 second Ig-like" evidence="11">
    <location>
        <begin position="10"/>
        <end position="74"/>
    </location>
</feature>
<evidence type="ECO:0008006" key="16">
    <source>
        <dbReference type="Google" id="ProtNLM"/>
    </source>
</evidence>
<keyword evidence="5 7" id="KW-0472">Membrane</keyword>
<evidence type="ECO:0000259" key="12">
    <source>
        <dbReference type="Pfam" id="PF23486"/>
    </source>
</evidence>
<dbReference type="GO" id="GO:0016020">
    <property type="term" value="C:membrane"/>
    <property type="evidence" value="ECO:0007669"/>
    <property type="project" value="UniProtKB-SubCell"/>
</dbReference>
<dbReference type="AlphaFoldDB" id="A0A8C4Q0S9"/>
<keyword evidence="15" id="KW-1185">Reference proteome</keyword>
<evidence type="ECO:0000259" key="10">
    <source>
        <dbReference type="Pfam" id="PF23039"/>
    </source>
</evidence>
<dbReference type="OMA" id="LAIWIEF"/>
<comment type="similarity">
    <text evidence="2">Belongs to the TMEM132 family.</text>
</comment>
<evidence type="ECO:0000259" key="13">
    <source>
        <dbReference type="Pfam" id="PF23487"/>
    </source>
</evidence>